<evidence type="ECO:0000256" key="3">
    <source>
        <dbReference type="ARBA" id="ARBA00010400"/>
    </source>
</evidence>
<reference evidence="9" key="1">
    <citation type="submission" date="2017-03" db="EMBL/GenBank/DDBJ databases">
        <title>Phytopthora megakarya and P. palmivora, two closely related causual agents of cacao black pod achieved similar genome size and gene model numbers by different mechanisms.</title>
        <authorList>
            <person name="Ali S."/>
            <person name="Shao J."/>
            <person name="Larry D.J."/>
            <person name="Kronmiller B."/>
            <person name="Shen D."/>
            <person name="Strem M.D."/>
            <person name="Melnick R.L."/>
            <person name="Guiltinan M.J."/>
            <person name="Tyler B.M."/>
            <person name="Meinhardt L.W."/>
            <person name="Bailey B.A."/>
        </authorList>
    </citation>
    <scope>NUCLEOTIDE SEQUENCE [LARGE SCALE GENOMIC DNA]</scope>
    <source>
        <strain evidence="9">zdho120</strain>
    </source>
</reference>
<dbReference type="AlphaFoldDB" id="A0A225WVJ0"/>
<dbReference type="GO" id="GO:0005576">
    <property type="term" value="C:extracellular region"/>
    <property type="evidence" value="ECO:0007669"/>
    <property type="project" value="UniProtKB-SubCell"/>
</dbReference>
<dbReference type="EMBL" id="NBNE01000202">
    <property type="protein sequence ID" value="OWZ21645.1"/>
    <property type="molecule type" value="Genomic_DNA"/>
</dbReference>
<evidence type="ECO:0000313" key="9">
    <source>
        <dbReference type="Proteomes" id="UP000198211"/>
    </source>
</evidence>
<evidence type="ECO:0000256" key="2">
    <source>
        <dbReference type="ARBA" id="ARBA00004613"/>
    </source>
</evidence>
<feature type="domain" description="RxLR effector PexRD54 WY" evidence="7">
    <location>
        <begin position="342"/>
        <end position="384"/>
    </location>
</feature>
<protein>
    <submittedName>
        <fullName evidence="8">Avirulence (Avh) protein</fullName>
    </submittedName>
</protein>
<keyword evidence="5" id="KW-0732">Signal</keyword>
<keyword evidence="6" id="KW-0843">Virulence</keyword>
<dbReference type="GO" id="GO:0043657">
    <property type="term" value="C:host cell"/>
    <property type="evidence" value="ECO:0007669"/>
    <property type="project" value="UniProtKB-SubCell"/>
</dbReference>
<proteinExistence type="inferred from homology"/>
<dbReference type="Pfam" id="PF22748">
    <property type="entry name" value="PexRD54_WY"/>
    <property type="match status" value="2"/>
</dbReference>
<evidence type="ECO:0000256" key="4">
    <source>
        <dbReference type="ARBA" id="ARBA00022525"/>
    </source>
</evidence>
<comment type="similarity">
    <text evidence="3">Belongs to the RxLR effector family.</text>
</comment>
<name>A0A225WVJ0_9STRA</name>
<evidence type="ECO:0000256" key="6">
    <source>
        <dbReference type="ARBA" id="ARBA00023026"/>
    </source>
</evidence>
<dbReference type="Proteomes" id="UP000198211">
    <property type="component" value="Unassembled WGS sequence"/>
</dbReference>
<dbReference type="InterPro" id="IPR054463">
    <property type="entry name" value="PexRD54_WY"/>
</dbReference>
<comment type="subcellular location">
    <subcellularLocation>
        <location evidence="1">Host cell</location>
    </subcellularLocation>
    <subcellularLocation>
        <location evidence="2">Secreted</location>
    </subcellularLocation>
</comment>
<comment type="caution">
    <text evidence="8">The sequence shown here is derived from an EMBL/GenBank/DDBJ whole genome shotgun (WGS) entry which is preliminary data.</text>
</comment>
<evidence type="ECO:0000259" key="7">
    <source>
        <dbReference type="Pfam" id="PF22748"/>
    </source>
</evidence>
<evidence type="ECO:0000256" key="5">
    <source>
        <dbReference type="ARBA" id="ARBA00022729"/>
    </source>
</evidence>
<gene>
    <name evidence="8" type="ORF">PHMEG_0003769</name>
</gene>
<feature type="domain" description="RxLR effector PexRD54 WY" evidence="7">
    <location>
        <begin position="723"/>
        <end position="761"/>
    </location>
</feature>
<evidence type="ECO:0000313" key="8">
    <source>
        <dbReference type="EMBL" id="OWZ21645.1"/>
    </source>
</evidence>
<accession>A0A225WVJ0</accession>
<keyword evidence="9" id="KW-1185">Reference proteome</keyword>
<sequence>MLNYWVKKKVSTDGIFIRLQLDKTGYKLLESPRLITWIKYADALNIKTQGTSAPAISKLTDYYGDAALARMIEVAKKNPSTKNIASDLETMQFNYWINSFATPDEVVFAILKKDIVGDDVLASPEFTILRTYLDRFNKKYPDKKVSVLSVIQANYATYSETLKVIETALASKNPATEKIAKQMESELFEFWLSKYAPDRVFRILKLHQSQAPLLENSILNTWVKYLDEFNSKNPNKQTTMLETLRKQFGDEELTKILKSVDKVFVRLKLQTTNGDQLLENPHFITWLYYVKALNAKTRGKSRSAISNLTEYYSHDGLARIFEAAKKKPGLENIASDWQRTQFRYWLDLSHKPDYVFRNLRLGYTAMYAKDKLLEHPLFQTWINYMKYYNENMENQQGTFLATLGTKLLYNDDEISKMIETAKKSPSTIEFADKLQMEQVDRWFSEGKSPTFVWLSLKGDMVGNNFLASPEFKTFAKSLDRFNEKNPDKKISVMSVLKDYYVSKLTKYYDDDDIARIIETAKQTPGMEALASDLHTQQFQYWLHRFITHTPDYVFRSLRLITAKEELLKNPSKNPLFMTWLDYVKYYNKHKDRQKGYLSTLGTRFDDDEISTMVKVAKKTPSTTKFAKQLRAEQVGRWFTYGWPPSKVWKYLRFDVVGDDLLASPEFKLLSTYVDRFNKKNPDKKTTVVSALNEYSRSTTSRAILAALRSKTSDTTNQVETALIKLWLTKYDPTEVFKILNLHQSRTKLLKNPLLITWGKYVYAFNVKNPNKRATPVEILRKHFGDRELYKMLVKKSNAPSLKKP</sequence>
<keyword evidence="4" id="KW-0964">Secreted</keyword>
<dbReference type="OrthoDB" id="128291at2759"/>
<evidence type="ECO:0000256" key="1">
    <source>
        <dbReference type="ARBA" id="ARBA00004340"/>
    </source>
</evidence>
<organism evidence="8 9">
    <name type="scientific">Phytophthora megakarya</name>
    <dbReference type="NCBI Taxonomy" id="4795"/>
    <lineage>
        <taxon>Eukaryota</taxon>
        <taxon>Sar</taxon>
        <taxon>Stramenopiles</taxon>
        <taxon>Oomycota</taxon>
        <taxon>Peronosporomycetes</taxon>
        <taxon>Peronosporales</taxon>
        <taxon>Peronosporaceae</taxon>
        <taxon>Phytophthora</taxon>
    </lineage>
</organism>